<evidence type="ECO:0000313" key="4">
    <source>
        <dbReference type="EMBL" id="CAL4131921.1"/>
    </source>
</evidence>
<sequence length="528" mass="56227">MSVGMGGIVMEPGGGWWASGSGSKSAVQLLQESKSRYVKSDHVLVSRQTPERPERLSISSNPNIFLSAPANTLHVSRPSPAPDRRNTLTDVKNAISIRSYESQPQETAIHAILHANPLQPPVHRASHSQTHHSHYNFVLSPQGLSPPHTILNSNSVSLSSQPPPLPSRSPRVAPRPRGRAIATDGSHGRGSDLRRSLSHGPGDRSEDVQMKLRRLLNTDSRENLSLVVNPPVFAPSPPPAPPRGLTSPSGTFRAEPATVTAHKSMPDLAQASSSSIDSEYSSSSYRRPSYPGALSFVKIAPIPPPRPPRMFRDPPEPPERPPARPPPPRGYGSPLLSRNGHLAGALISDGRRSSDSDVSACGGVPPTFGAVAVDIEGRRRPILRSKSDATHERGRWEEDQRASPASAGDLEDFFESMGLDHNSHQQLASPGSTKTSHSSPVYFEEISSEDSGPLGGHRGSSGSDDARATLGPGPGLSLSGPGQGCSGSGLVPRTGEPSIVEKNARVIKWLFNCQKAQGIFVTGTKSKT</sequence>
<keyword evidence="5" id="KW-1185">Reference proteome</keyword>
<dbReference type="PANTHER" id="PTHR14758">
    <property type="entry name" value="AGAP005440-PA"/>
    <property type="match status" value="1"/>
</dbReference>
<gene>
    <name evidence="4" type="ORF">MNOR_LOCUS26926</name>
</gene>
<organism evidence="4 5">
    <name type="scientific">Meganyctiphanes norvegica</name>
    <name type="common">Northern krill</name>
    <name type="synonym">Thysanopoda norvegica</name>
    <dbReference type="NCBI Taxonomy" id="48144"/>
    <lineage>
        <taxon>Eukaryota</taxon>
        <taxon>Metazoa</taxon>
        <taxon>Ecdysozoa</taxon>
        <taxon>Arthropoda</taxon>
        <taxon>Crustacea</taxon>
        <taxon>Multicrustacea</taxon>
        <taxon>Malacostraca</taxon>
        <taxon>Eumalacostraca</taxon>
        <taxon>Eucarida</taxon>
        <taxon>Euphausiacea</taxon>
        <taxon>Euphausiidae</taxon>
        <taxon>Meganyctiphanes</taxon>
    </lineage>
</organism>
<dbReference type="EMBL" id="CAXKWB010027578">
    <property type="protein sequence ID" value="CAL4131921.1"/>
    <property type="molecule type" value="Genomic_DNA"/>
</dbReference>
<feature type="compositionally biased region" description="Basic and acidic residues" evidence="2">
    <location>
        <begin position="186"/>
        <end position="208"/>
    </location>
</feature>
<evidence type="ECO:0000256" key="2">
    <source>
        <dbReference type="SAM" id="MobiDB-lite"/>
    </source>
</evidence>
<dbReference type="Pfam" id="PF14160">
    <property type="entry name" value="FAM110_C"/>
    <property type="match status" value="1"/>
</dbReference>
<dbReference type="PANTHER" id="PTHR14758:SF1">
    <property type="entry name" value="CENTROSOME-ASSOCIATED FAM110 C-TERMINAL DOMAIN-CONTAINING PROTEIN"/>
    <property type="match status" value="1"/>
</dbReference>
<feature type="compositionally biased region" description="Low complexity" evidence="2">
    <location>
        <begin position="272"/>
        <end position="290"/>
    </location>
</feature>
<feature type="compositionally biased region" description="Basic and acidic residues" evidence="2">
    <location>
        <begin position="310"/>
        <end position="322"/>
    </location>
</feature>
<reference evidence="4 5" key="1">
    <citation type="submission" date="2024-05" db="EMBL/GenBank/DDBJ databases">
        <authorList>
            <person name="Wallberg A."/>
        </authorList>
    </citation>
    <scope>NUCLEOTIDE SEQUENCE [LARGE SCALE GENOMIC DNA]</scope>
</reference>
<feature type="compositionally biased region" description="Basic and acidic residues" evidence="2">
    <location>
        <begin position="382"/>
        <end position="401"/>
    </location>
</feature>
<dbReference type="InterPro" id="IPR025741">
    <property type="entry name" value="FAM110_C"/>
</dbReference>
<evidence type="ECO:0000259" key="3">
    <source>
        <dbReference type="Pfam" id="PF14160"/>
    </source>
</evidence>
<accession>A0AAV2RPI3</accession>
<comment type="caution">
    <text evidence="4">The sequence shown here is derived from an EMBL/GenBank/DDBJ whole genome shotgun (WGS) entry which is preliminary data.</text>
</comment>
<protein>
    <recommendedName>
        <fullName evidence="3">Centrosome-associated FAM110 C-terminal domain-containing protein</fullName>
    </recommendedName>
</protein>
<proteinExistence type="inferred from homology"/>
<feature type="region of interest" description="Disordered" evidence="2">
    <location>
        <begin position="422"/>
        <end position="441"/>
    </location>
</feature>
<comment type="similarity">
    <text evidence="1">Belongs to the FAM110 family.</text>
</comment>
<evidence type="ECO:0000313" key="5">
    <source>
        <dbReference type="Proteomes" id="UP001497623"/>
    </source>
</evidence>
<name>A0AAV2RPI3_MEGNR</name>
<evidence type="ECO:0000256" key="1">
    <source>
        <dbReference type="ARBA" id="ARBA00010576"/>
    </source>
</evidence>
<feature type="region of interest" description="Disordered" evidence="2">
    <location>
        <begin position="446"/>
        <end position="496"/>
    </location>
</feature>
<feature type="compositionally biased region" description="Pro residues" evidence="2">
    <location>
        <begin position="232"/>
        <end position="242"/>
    </location>
</feature>
<feature type="domain" description="Centrosome-associated FAM110 C-terminal" evidence="3">
    <location>
        <begin position="401"/>
        <end position="516"/>
    </location>
</feature>
<feature type="region of interest" description="Disordered" evidence="2">
    <location>
        <begin position="146"/>
        <end position="208"/>
    </location>
</feature>
<feature type="region of interest" description="Disordered" evidence="2">
    <location>
        <begin position="382"/>
        <end position="405"/>
    </location>
</feature>
<dbReference type="InterPro" id="IPR025740">
    <property type="entry name" value="FAM110"/>
</dbReference>
<feature type="region of interest" description="Disordered" evidence="2">
    <location>
        <begin position="228"/>
        <end position="368"/>
    </location>
</feature>
<dbReference type="AlphaFoldDB" id="A0AAV2RPI3"/>
<dbReference type="Proteomes" id="UP001497623">
    <property type="component" value="Unassembled WGS sequence"/>
</dbReference>
<feature type="compositionally biased region" description="Polar residues" evidence="2">
    <location>
        <begin position="424"/>
        <end position="439"/>
    </location>
</feature>